<evidence type="ECO:0000313" key="1">
    <source>
        <dbReference type="EMBL" id="KKR99511.1"/>
    </source>
</evidence>
<organism evidence="1 2">
    <name type="scientific">Candidatus Uhrbacteria bacterium GW2011_GWC1_41_20</name>
    <dbReference type="NCBI Taxonomy" id="1618983"/>
    <lineage>
        <taxon>Bacteria</taxon>
        <taxon>Candidatus Uhriibacteriota</taxon>
    </lineage>
</organism>
<protein>
    <recommendedName>
        <fullName evidence="3">Host attachment protein</fullName>
    </recommendedName>
</protein>
<name>A0A0G0VIS7_9BACT</name>
<dbReference type="EMBL" id="LCAW01000005">
    <property type="protein sequence ID" value="KKR99511.1"/>
    <property type="molecule type" value="Genomic_DNA"/>
</dbReference>
<dbReference type="InterPro" id="IPR041374">
    <property type="entry name" value="BaeRF_family12"/>
</dbReference>
<dbReference type="Proteomes" id="UP000033930">
    <property type="component" value="Unassembled WGS sequence"/>
</dbReference>
<proteinExistence type="predicted"/>
<comment type="caution">
    <text evidence="1">The sequence shown here is derived from an EMBL/GenBank/DDBJ whole genome shotgun (WGS) entry which is preliminary data.</text>
</comment>
<evidence type="ECO:0008006" key="3">
    <source>
        <dbReference type="Google" id="ProtNLM"/>
    </source>
</evidence>
<reference evidence="1 2" key="1">
    <citation type="journal article" date="2015" name="Nature">
        <title>rRNA introns, odd ribosomes, and small enigmatic genomes across a large radiation of phyla.</title>
        <authorList>
            <person name="Brown C.T."/>
            <person name="Hug L.A."/>
            <person name="Thomas B.C."/>
            <person name="Sharon I."/>
            <person name="Castelle C.J."/>
            <person name="Singh A."/>
            <person name="Wilkins M.J."/>
            <person name="Williams K.H."/>
            <person name="Banfield J.F."/>
        </authorList>
    </citation>
    <scope>NUCLEOTIDE SEQUENCE [LARGE SCALE GENOMIC DNA]</scope>
</reference>
<sequence>MQISNHYAPYKTKTYIAVTNNEICKIFIIEDREVDLKKELHAQEIDREGEQSGTRNDGPRNFDEEKRITRVAMYKDLSAYLMKKLKGADLILCAPEAFKNEIFETMHTDIQKAAKEIVPKNLASLPLDQIVRILQEIR</sequence>
<dbReference type="Pfam" id="PF18856">
    <property type="entry name" value="baeRF_family12"/>
    <property type="match status" value="1"/>
</dbReference>
<accession>A0A0G0VIS7</accession>
<gene>
    <name evidence="1" type="ORF">UU50_C0005G0018</name>
</gene>
<evidence type="ECO:0000313" key="2">
    <source>
        <dbReference type="Proteomes" id="UP000033930"/>
    </source>
</evidence>
<dbReference type="AlphaFoldDB" id="A0A0G0VIS7"/>